<proteinExistence type="predicted"/>
<organism evidence="5 6">
    <name type="scientific">Pseudoglutamicibacter albus</name>
    <dbReference type="NCBI Taxonomy" id="98671"/>
    <lineage>
        <taxon>Bacteria</taxon>
        <taxon>Bacillati</taxon>
        <taxon>Actinomycetota</taxon>
        <taxon>Actinomycetes</taxon>
        <taxon>Micrococcales</taxon>
        <taxon>Micrococcaceae</taxon>
        <taxon>Pseudoglutamicibacter</taxon>
    </lineage>
</organism>
<dbReference type="NCBIfam" id="NF038186">
    <property type="entry name" value="YPDG_rpt"/>
    <property type="match status" value="2"/>
</dbReference>
<keyword evidence="6" id="KW-1185">Reference proteome</keyword>
<feature type="domain" description="Long Rib" evidence="3">
    <location>
        <begin position="536"/>
        <end position="597"/>
    </location>
</feature>
<dbReference type="Pfam" id="PF18957">
    <property type="entry name" value="RibLong"/>
    <property type="match status" value="2"/>
</dbReference>
<dbReference type="CDD" id="cd11304">
    <property type="entry name" value="Cadherin_repeat"/>
    <property type="match status" value="1"/>
</dbReference>
<dbReference type="Proteomes" id="UP001180715">
    <property type="component" value="Unassembled WGS sequence"/>
</dbReference>
<protein>
    <recommendedName>
        <fullName evidence="7">Cell surface protein</fullName>
    </recommendedName>
</protein>
<evidence type="ECO:0000256" key="2">
    <source>
        <dbReference type="SAM" id="SignalP"/>
    </source>
</evidence>
<evidence type="ECO:0000259" key="4">
    <source>
        <dbReference type="Pfam" id="PF20592"/>
    </source>
</evidence>
<dbReference type="InterPro" id="IPR044055">
    <property type="entry name" value="RibLong"/>
</dbReference>
<sequence length="775" mass="83142">MRTPHNTRGLKRSARSSLTALSVIALTGSSLAIAPSFFSAEPAAAASALSGGIRDKAGAVEQEQQKPSDLLAGSCEVFGGGSSGSQAGFTWTTLEPSQHSADKTIWGLSLAFDNSKDRTFAAWGFSNSGLLSGVLDPGTISSMDVGQTLFGAEGPVTAKADEQLEIKASRSQRNLILSSELTGDKVKQYAQADAGNPVRYAWQGKYTKDNIDGRKATQGQNAGFTAVVNPWPSENDNCSPISVSWENREKLVVTPGEKLKVGRISADAPSMPRMVVEAYDSQGKFIGTSNTEASGGQARLRVEDNGDVYFTVPEYKGTELNAQQGVRFSVLALPRSVEQLQAAIDADADSYGQAFQESNALPRYNKANVIDSHQWSLDDTQFHDPKYDKRDASIISGVESPQGPLAKDRQSVTFTQVPDLIKDLVKKKEDGGFEADVELDEKYVYEGWDATLDPETYNVTVTAPKNPTPGTFAQPRVVITYSNGSKDELPLLVVVDPNNTQVTDLVKPAIAQGKPNQDIDSQIKTKAIMKGHKAVAPAKYEVDDSSVPSGWTVTVDKNGKVTAKADDTVPLGTVISPKVKATYPDHTTDEVEVQFQVVNDIKVPTYGTETKKPGEKASLKPTLPEKGLSGKESDEAPSRYTFEDGTTTLSKDGWTVTIDENTGEISTEVPRDAEPGDQLDIPVLAHYASGAKPQEATATVFVIKGDDIPTYTVESTGPGNSVDHQVSNAPKGSTFSFGKDGDQPILEQEVDGWKYTINPDTGVVTATPPCRFQAR</sequence>
<keyword evidence="2" id="KW-0732">Signal</keyword>
<evidence type="ECO:0000313" key="5">
    <source>
        <dbReference type="EMBL" id="MDR7293848.1"/>
    </source>
</evidence>
<feature type="chain" id="PRO_5046392574" description="Cell surface protein" evidence="2">
    <location>
        <begin position="33"/>
        <end position="775"/>
    </location>
</feature>
<feature type="domain" description="Long Rib" evidence="3">
    <location>
        <begin position="602"/>
        <end position="700"/>
    </location>
</feature>
<evidence type="ECO:0000259" key="3">
    <source>
        <dbReference type="Pfam" id="PF18957"/>
    </source>
</evidence>
<feature type="compositionally biased region" description="Basic and acidic residues" evidence="1">
    <location>
        <begin position="628"/>
        <end position="637"/>
    </location>
</feature>
<accession>A0ABU1YZT8</accession>
<dbReference type="Pfam" id="PF20592">
    <property type="entry name" value="pAdhesive_10"/>
    <property type="match status" value="1"/>
</dbReference>
<evidence type="ECO:0000313" key="6">
    <source>
        <dbReference type="Proteomes" id="UP001180715"/>
    </source>
</evidence>
<dbReference type="InterPro" id="IPR046774">
    <property type="entry name" value="pAdhesive_10"/>
</dbReference>
<evidence type="ECO:0008006" key="7">
    <source>
        <dbReference type="Google" id="ProtNLM"/>
    </source>
</evidence>
<dbReference type="EMBL" id="JAVDXX010000001">
    <property type="protein sequence ID" value="MDR7293848.1"/>
    <property type="molecule type" value="Genomic_DNA"/>
</dbReference>
<reference evidence="5" key="1">
    <citation type="submission" date="2023-07" db="EMBL/GenBank/DDBJ databases">
        <title>Sequencing the genomes of 1000 actinobacteria strains.</title>
        <authorList>
            <person name="Klenk H.-P."/>
        </authorList>
    </citation>
    <scope>NUCLEOTIDE SEQUENCE</scope>
    <source>
        <strain evidence="5">DSM 13068</strain>
    </source>
</reference>
<feature type="signal peptide" evidence="2">
    <location>
        <begin position="1"/>
        <end position="32"/>
    </location>
</feature>
<dbReference type="RefSeq" id="WP_310247069.1">
    <property type="nucleotide sequence ID" value="NZ_JAVDXX010000001.1"/>
</dbReference>
<name>A0ABU1YZT8_9MICC</name>
<evidence type="ECO:0000256" key="1">
    <source>
        <dbReference type="SAM" id="MobiDB-lite"/>
    </source>
</evidence>
<comment type="caution">
    <text evidence="5">The sequence shown here is derived from an EMBL/GenBank/DDBJ whole genome shotgun (WGS) entry which is preliminary data.</text>
</comment>
<gene>
    <name evidence="5" type="ORF">J2S67_001116</name>
</gene>
<feature type="region of interest" description="Disordered" evidence="1">
    <location>
        <begin position="606"/>
        <end position="637"/>
    </location>
</feature>
<feature type="compositionally biased region" description="Basic and acidic residues" evidence="1">
    <location>
        <begin position="609"/>
        <end position="618"/>
    </location>
</feature>
<feature type="domain" description="Putative adhesin" evidence="4">
    <location>
        <begin position="68"/>
        <end position="234"/>
    </location>
</feature>